<evidence type="ECO:0000313" key="1">
    <source>
        <dbReference type="EMBL" id="KAK2558910.1"/>
    </source>
</evidence>
<comment type="caution">
    <text evidence="1">The sequence shown here is derived from an EMBL/GenBank/DDBJ whole genome shotgun (WGS) entry which is preliminary data.</text>
</comment>
<protein>
    <submittedName>
        <fullName evidence="1">Uncharacterized protein</fullName>
    </submittedName>
</protein>
<reference evidence="1" key="1">
    <citation type="journal article" date="2023" name="G3 (Bethesda)">
        <title>Whole genome assembly and annotation of the endangered Caribbean coral Acropora cervicornis.</title>
        <authorList>
            <person name="Selwyn J.D."/>
            <person name="Vollmer S.V."/>
        </authorList>
    </citation>
    <scope>NUCLEOTIDE SEQUENCE</scope>
    <source>
        <strain evidence="1">K2</strain>
    </source>
</reference>
<evidence type="ECO:0000313" key="2">
    <source>
        <dbReference type="Proteomes" id="UP001249851"/>
    </source>
</evidence>
<dbReference type="Proteomes" id="UP001249851">
    <property type="component" value="Unassembled WGS sequence"/>
</dbReference>
<dbReference type="AlphaFoldDB" id="A0AAD9QDK3"/>
<organism evidence="1 2">
    <name type="scientific">Acropora cervicornis</name>
    <name type="common">Staghorn coral</name>
    <dbReference type="NCBI Taxonomy" id="6130"/>
    <lineage>
        <taxon>Eukaryota</taxon>
        <taxon>Metazoa</taxon>
        <taxon>Cnidaria</taxon>
        <taxon>Anthozoa</taxon>
        <taxon>Hexacorallia</taxon>
        <taxon>Scleractinia</taxon>
        <taxon>Astrocoeniina</taxon>
        <taxon>Acroporidae</taxon>
        <taxon>Acropora</taxon>
    </lineage>
</organism>
<name>A0AAD9QDK3_ACRCE</name>
<sequence>MVSIRHIGYLYSIRKKRYFGLRVPYSVNSISVLNVVRLCRVTSGDIDPNPGPRISSSTRIHSGSHRNESQNLSNLLRINFDADHHPRSPSRSLTVCSLNARSIKNKSAMFDDYLYDCKADLFAITETWLSVRVHLTP</sequence>
<gene>
    <name evidence="1" type="ORF">P5673_018527</name>
</gene>
<dbReference type="EMBL" id="JARQWQ010000042">
    <property type="protein sequence ID" value="KAK2558910.1"/>
    <property type="molecule type" value="Genomic_DNA"/>
</dbReference>
<reference evidence="1" key="2">
    <citation type="journal article" date="2023" name="Science">
        <title>Genomic signatures of disease resistance in endangered staghorn corals.</title>
        <authorList>
            <person name="Vollmer S.V."/>
            <person name="Selwyn J.D."/>
            <person name="Despard B.A."/>
            <person name="Roesel C.L."/>
        </authorList>
    </citation>
    <scope>NUCLEOTIDE SEQUENCE</scope>
    <source>
        <strain evidence="1">K2</strain>
    </source>
</reference>
<proteinExistence type="predicted"/>
<keyword evidence="2" id="KW-1185">Reference proteome</keyword>
<accession>A0AAD9QDK3</accession>